<dbReference type="GO" id="GO:0030288">
    <property type="term" value="C:outer membrane-bounded periplasmic space"/>
    <property type="evidence" value="ECO:0007669"/>
    <property type="project" value="TreeGrafter"/>
</dbReference>
<dbReference type="Pfam" id="PF07731">
    <property type="entry name" value="Cu-oxidase_2"/>
    <property type="match status" value="1"/>
</dbReference>
<dbReference type="GO" id="GO:0016491">
    <property type="term" value="F:oxidoreductase activity"/>
    <property type="evidence" value="ECO:0007669"/>
    <property type="project" value="UniProtKB-KW"/>
</dbReference>
<evidence type="ECO:0000259" key="4">
    <source>
        <dbReference type="Pfam" id="PF07732"/>
    </source>
</evidence>
<dbReference type="EMBL" id="VJMG01000030">
    <property type="protein sequence ID" value="TRL38549.1"/>
    <property type="molecule type" value="Genomic_DNA"/>
</dbReference>
<proteinExistence type="predicted"/>
<dbReference type="Pfam" id="PF07732">
    <property type="entry name" value="Cu-oxidase_3"/>
    <property type="match status" value="1"/>
</dbReference>
<dbReference type="InterPro" id="IPR002355">
    <property type="entry name" value="Cu_oxidase_Cu_BS"/>
</dbReference>
<dbReference type="PROSITE" id="PS51318">
    <property type="entry name" value="TAT"/>
    <property type="match status" value="1"/>
</dbReference>
<dbReference type="Proteomes" id="UP000316801">
    <property type="component" value="Unassembled WGS sequence"/>
</dbReference>
<dbReference type="RefSeq" id="WP_143125533.1">
    <property type="nucleotide sequence ID" value="NZ_VJMG01000030.1"/>
</dbReference>
<dbReference type="InterPro" id="IPR011706">
    <property type="entry name" value="Cu-oxidase_C"/>
</dbReference>
<dbReference type="InterPro" id="IPR045087">
    <property type="entry name" value="Cu-oxidase_fam"/>
</dbReference>
<dbReference type="PANTHER" id="PTHR11709">
    <property type="entry name" value="MULTI-COPPER OXIDASE"/>
    <property type="match status" value="1"/>
</dbReference>
<keyword evidence="1" id="KW-0479">Metal-binding</keyword>
<protein>
    <submittedName>
        <fullName evidence="5">Multicopper oxidase family protein</fullName>
    </submittedName>
</protein>
<evidence type="ECO:0000256" key="1">
    <source>
        <dbReference type="ARBA" id="ARBA00022723"/>
    </source>
</evidence>
<evidence type="ECO:0000313" key="5">
    <source>
        <dbReference type="EMBL" id="TRL38549.1"/>
    </source>
</evidence>
<sequence length="471" mass="50654">MVHLSRRTLLKGAAALGAYGIGLGAASLYRSAEAATPVTLEAKTADALLDGQHLTKGVMTYGADGAADAMTGPPMPPTLRLRKGEPFAAKLINRLDEPTTIHWHGLRVDNRMDGVPFLTQPYVYTGDSFDYAFTPPDAGTFWYHPHCNTLTQMGRGMTGLLIVENPEDPAFDAEIAVNLRDWRLGSDGQFIEQFKPRDAARNGTFGTVRGANWQVEPAFDAPAGGLVRVRLVATDVTRIYTLKLAGADAVIVALDGQPLPAPVPLDQAVLGPGQRADLVLRMPDGEGQTVSLVDARPSTAKTVATFRATGSSLKRDLRAVAALAANPFTPPDLKNAEAVPLVLSATAENAARESFCGSLGYSFWAINKVPWPGDTSDPTAPLAELKRGRTYLLNLENLTPHLHPIHLHGMNFQVVSSSVRSVPPLISDTYLVLPDEKVQLALVADNPGDWVLHCHIIEHQKAGMTSYVRVV</sequence>
<dbReference type="PROSITE" id="PS00080">
    <property type="entry name" value="MULTICOPPER_OXIDASE2"/>
    <property type="match status" value="1"/>
</dbReference>
<gene>
    <name evidence="5" type="ORF">FNA46_12490</name>
</gene>
<dbReference type="GO" id="GO:0005507">
    <property type="term" value="F:copper ion binding"/>
    <property type="evidence" value="ECO:0007669"/>
    <property type="project" value="InterPro"/>
</dbReference>
<reference evidence="5 6" key="1">
    <citation type="submission" date="2019-07" db="EMBL/GenBank/DDBJ databases">
        <title>Ln-dependent methylotrophs.</title>
        <authorList>
            <person name="Tani A."/>
        </authorList>
    </citation>
    <scope>NUCLEOTIDE SEQUENCE [LARGE SCALE GENOMIC DNA]</scope>
    <source>
        <strain evidence="5 6">SM12</strain>
    </source>
</reference>
<evidence type="ECO:0000256" key="2">
    <source>
        <dbReference type="ARBA" id="ARBA00023002"/>
    </source>
</evidence>
<organism evidence="5 6">
    <name type="scientific">Rhizobium straminoryzae</name>
    <dbReference type="NCBI Taxonomy" id="1387186"/>
    <lineage>
        <taxon>Bacteria</taxon>
        <taxon>Pseudomonadati</taxon>
        <taxon>Pseudomonadota</taxon>
        <taxon>Alphaproteobacteria</taxon>
        <taxon>Hyphomicrobiales</taxon>
        <taxon>Rhizobiaceae</taxon>
        <taxon>Rhizobium/Agrobacterium group</taxon>
        <taxon>Rhizobium</taxon>
    </lineage>
</organism>
<dbReference type="Gene3D" id="2.60.40.420">
    <property type="entry name" value="Cupredoxins - blue copper proteins"/>
    <property type="match status" value="3"/>
</dbReference>
<keyword evidence="2" id="KW-0560">Oxidoreductase</keyword>
<feature type="domain" description="Plastocyanin-like" evidence="3">
    <location>
        <begin position="373"/>
        <end position="469"/>
    </location>
</feature>
<dbReference type="CDD" id="cd13906">
    <property type="entry name" value="CuRO_3_CumA_like"/>
    <property type="match status" value="1"/>
</dbReference>
<dbReference type="InterPro" id="IPR008972">
    <property type="entry name" value="Cupredoxin"/>
</dbReference>
<accession>A0A549T9K2</accession>
<dbReference type="CDD" id="cd13861">
    <property type="entry name" value="CuRO_1_CumA_like"/>
    <property type="match status" value="1"/>
</dbReference>
<evidence type="ECO:0000313" key="6">
    <source>
        <dbReference type="Proteomes" id="UP000316801"/>
    </source>
</evidence>
<evidence type="ECO:0000259" key="3">
    <source>
        <dbReference type="Pfam" id="PF07731"/>
    </source>
</evidence>
<comment type="caution">
    <text evidence="5">The sequence shown here is derived from an EMBL/GenBank/DDBJ whole genome shotgun (WGS) entry which is preliminary data.</text>
</comment>
<dbReference type="SUPFAM" id="SSF49503">
    <property type="entry name" value="Cupredoxins"/>
    <property type="match status" value="3"/>
</dbReference>
<dbReference type="PANTHER" id="PTHR11709:SF2">
    <property type="entry name" value="MULTICOPPER OXIDASE LPR1"/>
    <property type="match status" value="1"/>
</dbReference>
<dbReference type="AlphaFoldDB" id="A0A549T9K2"/>
<dbReference type="InterPro" id="IPR011707">
    <property type="entry name" value="Cu-oxidase-like_N"/>
</dbReference>
<name>A0A549T9K2_9HYPH</name>
<keyword evidence="6" id="KW-1185">Reference proteome</keyword>
<dbReference type="InterPro" id="IPR006311">
    <property type="entry name" value="TAT_signal"/>
</dbReference>
<feature type="domain" description="Plastocyanin-like" evidence="4">
    <location>
        <begin position="75"/>
        <end position="167"/>
    </location>
</feature>